<dbReference type="InterPro" id="IPR050300">
    <property type="entry name" value="GDXG_lipolytic_enzyme"/>
</dbReference>
<dbReference type="AlphaFoldDB" id="A0A6J5ZCM2"/>
<comment type="similarity">
    <text evidence="1">Belongs to the 'GDXG' lipolytic enzyme family.</text>
</comment>
<dbReference type="Gene3D" id="3.40.50.1820">
    <property type="entry name" value="alpha/beta hydrolase"/>
    <property type="match status" value="1"/>
</dbReference>
<evidence type="ECO:0000313" key="4">
    <source>
        <dbReference type="EMBL" id="CAB4338812.1"/>
    </source>
</evidence>
<dbReference type="PROSITE" id="PS01173">
    <property type="entry name" value="LIPASE_GDXG_HIS"/>
    <property type="match status" value="1"/>
</dbReference>
<dbReference type="PANTHER" id="PTHR48081">
    <property type="entry name" value="AB HYDROLASE SUPERFAMILY PROTEIN C4A8.06C"/>
    <property type="match status" value="1"/>
</dbReference>
<keyword evidence="2" id="KW-0378">Hydrolase</keyword>
<evidence type="ECO:0000256" key="2">
    <source>
        <dbReference type="ARBA" id="ARBA00022801"/>
    </source>
</evidence>
<dbReference type="GO" id="GO:0016787">
    <property type="term" value="F:hydrolase activity"/>
    <property type="evidence" value="ECO:0007669"/>
    <property type="project" value="UniProtKB-KW"/>
</dbReference>
<reference evidence="4" key="1">
    <citation type="submission" date="2020-05" db="EMBL/GenBank/DDBJ databases">
        <authorList>
            <person name="Chiriac C."/>
            <person name="Salcher M."/>
            <person name="Ghai R."/>
            <person name="Kavagutti S V."/>
        </authorList>
    </citation>
    <scope>NUCLEOTIDE SEQUENCE</scope>
</reference>
<name>A0A6J5ZCM2_9ZZZZ</name>
<accession>A0A6J5ZCM2</accession>
<dbReference type="EMBL" id="CAESAO010000021">
    <property type="protein sequence ID" value="CAB4338812.1"/>
    <property type="molecule type" value="Genomic_DNA"/>
</dbReference>
<dbReference type="FunFam" id="3.40.50.1820:FF:000089">
    <property type="entry name" value="Alpha/beta hydrolase"/>
    <property type="match status" value="1"/>
</dbReference>
<protein>
    <submittedName>
        <fullName evidence="4">Unannotated protein</fullName>
    </submittedName>
</protein>
<evidence type="ECO:0000259" key="3">
    <source>
        <dbReference type="Pfam" id="PF07859"/>
    </source>
</evidence>
<dbReference type="PANTHER" id="PTHR48081:SF8">
    <property type="entry name" value="ALPHA_BETA HYDROLASE FOLD-3 DOMAIN-CONTAINING PROTEIN-RELATED"/>
    <property type="match status" value="1"/>
</dbReference>
<organism evidence="4">
    <name type="scientific">freshwater metagenome</name>
    <dbReference type="NCBI Taxonomy" id="449393"/>
    <lineage>
        <taxon>unclassified sequences</taxon>
        <taxon>metagenomes</taxon>
        <taxon>ecological metagenomes</taxon>
    </lineage>
</organism>
<proteinExistence type="inferred from homology"/>
<gene>
    <name evidence="4" type="ORF">UFOPK3522_00407</name>
</gene>
<feature type="domain" description="Alpha/beta hydrolase fold-3" evidence="3">
    <location>
        <begin position="120"/>
        <end position="326"/>
    </location>
</feature>
<evidence type="ECO:0000256" key="1">
    <source>
        <dbReference type="ARBA" id="ARBA00010515"/>
    </source>
</evidence>
<dbReference type="SUPFAM" id="SSF53474">
    <property type="entry name" value="alpha/beta-Hydrolases"/>
    <property type="match status" value="1"/>
</dbReference>
<sequence>MDSAAASIKAQGAVVRSLMRLGPAAQLRLAGGTPTVLDGQTLDPGIQLLLKLMAMAPQPEMERLSPVQARAGVTATRSMIAAPELPMASVTETTVAGAEGPLPARLYVPEECKDSTSPLLVFFHGGGFVICDLETHDAPCRLVAQHSGCRVLSVDYRLAPEHKYPAAADDALAAFRDVVARANEFGADPSRIAVGGDSAGGQLATVTAQQALADGGPAPAFQLLIYPVCDFAEKYPSYHLFSEGFFLTEAQMDWFGQHYLSTTDDLNDPKASPLKAGPLKGLAPAHIITAGFDPLRDEGEAYAAKLKADGVEVTLRRHSSLIHGFINFSGANRTAHDAVCEMAGVLRAALAA</sequence>
<dbReference type="InterPro" id="IPR002168">
    <property type="entry name" value="Lipase_GDXG_HIS_AS"/>
</dbReference>
<dbReference type="InterPro" id="IPR029058">
    <property type="entry name" value="AB_hydrolase_fold"/>
</dbReference>
<dbReference type="InterPro" id="IPR013094">
    <property type="entry name" value="AB_hydrolase_3"/>
</dbReference>
<dbReference type="Pfam" id="PF07859">
    <property type="entry name" value="Abhydrolase_3"/>
    <property type="match status" value="1"/>
</dbReference>